<dbReference type="Proteomes" id="UP001144347">
    <property type="component" value="Unassembled WGS sequence"/>
</dbReference>
<keyword evidence="2" id="KW-1185">Reference proteome</keyword>
<dbReference type="RefSeq" id="WP_269428022.1">
    <property type="nucleotide sequence ID" value="NZ_JAPWGM010000004.1"/>
</dbReference>
<organism evidence="1 2">
    <name type="scientific">Pedobacter punctiformis</name>
    <dbReference type="NCBI Taxonomy" id="3004097"/>
    <lineage>
        <taxon>Bacteria</taxon>
        <taxon>Pseudomonadati</taxon>
        <taxon>Bacteroidota</taxon>
        <taxon>Sphingobacteriia</taxon>
        <taxon>Sphingobacteriales</taxon>
        <taxon>Sphingobacteriaceae</taxon>
        <taxon>Pedobacter</taxon>
    </lineage>
</organism>
<proteinExistence type="predicted"/>
<reference evidence="1" key="1">
    <citation type="submission" date="2022-12" db="EMBL/GenBank/DDBJ databases">
        <title>Genome sequence of HCMS5-2.</title>
        <authorList>
            <person name="Woo H."/>
        </authorList>
    </citation>
    <scope>NUCLEOTIDE SEQUENCE</scope>
    <source>
        <strain evidence="1">HCMS5-2</strain>
    </source>
</reference>
<comment type="caution">
    <text evidence="1">The sequence shown here is derived from an EMBL/GenBank/DDBJ whole genome shotgun (WGS) entry which is preliminary data.</text>
</comment>
<dbReference type="EMBL" id="JAPWGM010000004">
    <property type="protein sequence ID" value="MCZ4244969.1"/>
    <property type="molecule type" value="Genomic_DNA"/>
</dbReference>
<protein>
    <submittedName>
        <fullName evidence="1">Uncharacterized protein</fullName>
    </submittedName>
</protein>
<evidence type="ECO:0000313" key="2">
    <source>
        <dbReference type="Proteomes" id="UP001144347"/>
    </source>
</evidence>
<gene>
    <name evidence="1" type="ORF">O0955_13230</name>
</gene>
<evidence type="ECO:0000313" key="1">
    <source>
        <dbReference type="EMBL" id="MCZ4244969.1"/>
    </source>
</evidence>
<accession>A0ABT4LAN9</accession>
<sequence length="100" mass="11731">MESLKKLFCKIFNRKLELFLLEVSRLATQKEILSHEDQLNNLHASKRLILIYFLKIGYSIEEAFILTEEAFKITCETILTDYEAVMFVNDLKINNICIAK</sequence>
<name>A0ABT4LAN9_9SPHI</name>